<evidence type="ECO:0000313" key="2">
    <source>
        <dbReference type="Proteomes" id="UP000032452"/>
    </source>
</evidence>
<dbReference type="STRING" id="1618023.UH38_09895"/>
<dbReference type="AlphaFoldDB" id="A0A0D8ZUD0"/>
<dbReference type="EMBL" id="JYON01000008">
    <property type="protein sequence ID" value="KJH72002.1"/>
    <property type="molecule type" value="Genomic_DNA"/>
</dbReference>
<gene>
    <name evidence="1" type="ORF">UH38_09895</name>
</gene>
<keyword evidence="2" id="KW-1185">Reference proteome</keyword>
<dbReference type="Pfam" id="PF11832">
    <property type="entry name" value="DUF3352"/>
    <property type="match status" value="1"/>
</dbReference>
<dbReference type="InterPro" id="IPR021787">
    <property type="entry name" value="DUF3352"/>
</dbReference>
<dbReference type="RefSeq" id="WP_045054474.1">
    <property type="nucleotide sequence ID" value="NZ_CAWMDP010000041.1"/>
</dbReference>
<name>A0A0D8ZUD0_9CYAN</name>
<dbReference type="Proteomes" id="UP000032452">
    <property type="component" value="Unassembled WGS sequence"/>
</dbReference>
<sequence>MPAKKSNLLFPVLATGVVVASGVTAYVYFRGGFGDGSSPLASAKIVPDEALMASFISTDAQTWSKLQKFGTKEAQDLVMKSLQDLNKQALTESNIDYEKDIKPWIGGVMVAVLPANAVKSTQATPASSEPFDVLAVVKIRDKISALNFANKLKALKDVKTQETDYKGLKITQSSQGTSQPTYSTIINNDYVAIAPTKQAIEKAIDTFKGEPSFASKQGASSLLAKGTDLKNPLAQVYLPDYGSVVEQLIKSSPNSAQIPPEALAQLKQVKALAAGIGVDDAGLRMKAVADVDPQLLKNQYQTSSGKLLEVFPAETIAVVSGAGISKSWNAFSQQAKNIPQLNLGLDLARVQLQNYNLDLDKDIFGWMDGEFAFGAISSQQGLLAPVGFGGALIIDTTNRPQAEATLSKLDNLAKTGLVSVAPRDIGGKSVTEWQVPAQGALLGHGWLDNDTVFVAFGGPISDAIANKPSQLLNNSDTFKSVTGSFPKPNGGYFYLDVEKAFAVAATKGQVGSIPPESKAIIDSVRGIGMSASSPNDSTSQVEMLLALKPSAK</sequence>
<evidence type="ECO:0000313" key="1">
    <source>
        <dbReference type="EMBL" id="KJH72002.1"/>
    </source>
</evidence>
<proteinExistence type="predicted"/>
<comment type="caution">
    <text evidence="1">The sequence shown here is derived from an EMBL/GenBank/DDBJ whole genome shotgun (WGS) entry which is preliminary data.</text>
</comment>
<protein>
    <submittedName>
        <fullName evidence="1">Metalloendopeptidase</fullName>
    </submittedName>
</protein>
<organism evidence="1 2">
    <name type="scientific">Aliterella atlantica CENA595</name>
    <dbReference type="NCBI Taxonomy" id="1618023"/>
    <lineage>
        <taxon>Bacteria</taxon>
        <taxon>Bacillati</taxon>
        <taxon>Cyanobacteriota</taxon>
        <taxon>Cyanophyceae</taxon>
        <taxon>Chroococcidiopsidales</taxon>
        <taxon>Aliterellaceae</taxon>
        <taxon>Aliterella</taxon>
    </lineage>
</organism>
<dbReference type="OrthoDB" id="451203at2"/>
<dbReference type="PATRIC" id="fig|1618023.3.peg.3733"/>
<reference evidence="1 2" key="1">
    <citation type="submission" date="2015-02" db="EMBL/GenBank/DDBJ databases">
        <title>Draft genome of a novel marine cyanobacterium (Chroococcales) isolated from South Atlantic Ocean.</title>
        <authorList>
            <person name="Rigonato J."/>
            <person name="Alvarenga D.O."/>
            <person name="Branco L.H."/>
            <person name="Varani A.M."/>
            <person name="Brandini F.P."/>
            <person name="Fiore M.F."/>
        </authorList>
    </citation>
    <scope>NUCLEOTIDE SEQUENCE [LARGE SCALE GENOMIC DNA]</scope>
    <source>
        <strain evidence="1 2">CENA595</strain>
    </source>
</reference>
<accession>A0A0D8ZUD0</accession>